<comment type="caution">
    <text evidence="1">The sequence shown here is derived from an EMBL/GenBank/DDBJ whole genome shotgun (WGS) entry which is preliminary data.</text>
</comment>
<proteinExistence type="predicted"/>
<accession>A0ACC0XK30</accession>
<gene>
    <name evidence="1" type="ORF">Pint_12336</name>
</gene>
<sequence>MLLDDSQILEIIRKPRSLILEAAKQGNLAFLNIIFCAYPDLMFEVDENHYTIFHYAVMYRHYSIFRIIHNIGSLKDLVIKNTDEEGNNILHLAAKLPPPDRPNNIESAGALYQVGRELLWFKVVKKILHPVNAESTNKKGKTARDLFTEQHKELKDKAEKWAKDIANACIIGATLIATVVFAAAFTVPGGTNEETGTPHFVQRPSLIIIFAISDTIALLLSSSSIVRFVSVISSRYEETDFISRLRSDLNMGLSLLLYSVQSMMVVFCSTMFIIFKDGMLWTRILIAAMTVFTSFTVWDKYWTVAGELSSFNLQSLSASLHTNSFV</sequence>
<organism evidence="1 2">
    <name type="scientific">Pistacia integerrima</name>
    <dbReference type="NCBI Taxonomy" id="434235"/>
    <lineage>
        <taxon>Eukaryota</taxon>
        <taxon>Viridiplantae</taxon>
        <taxon>Streptophyta</taxon>
        <taxon>Embryophyta</taxon>
        <taxon>Tracheophyta</taxon>
        <taxon>Spermatophyta</taxon>
        <taxon>Magnoliopsida</taxon>
        <taxon>eudicotyledons</taxon>
        <taxon>Gunneridae</taxon>
        <taxon>Pentapetalae</taxon>
        <taxon>rosids</taxon>
        <taxon>malvids</taxon>
        <taxon>Sapindales</taxon>
        <taxon>Anacardiaceae</taxon>
        <taxon>Pistacia</taxon>
    </lineage>
</organism>
<keyword evidence="2" id="KW-1185">Reference proteome</keyword>
<evidence type="ECO:0000313" key="1">
    <source>
        <dbReference type="EMBL" id="KAJ0018097.1"/>
    </source>
</evidence>
<name>A0ACC0XK30_9ROSI</name>
<dbReference type="EMBL" id="CM047747">
    <property type="protein sequence ID" value="KAJ0018097.1"/>
    <property type="molecule type" value="Genomic_DNA"/>
</dbReference>
<protein>
    <submittedName>
        <fullName evidence="1">Uncharacterized protein</fullName>
    </submittedName>
</protein>
<dbReference type="Proteomes" id="UP001163603">
    <property type="component" value="Chromosome 12"/>
</dbReference>
<reference evidence="2" key="1">
    <citation type="journal article" date="2023" name="G3 (Bethesda)">
        <title>Genome assembly and association tests identify interacting loci associated with vigor, precocity, and sex in interspecific pistachio rootstocks.</title>
        <authorList>
            <person name="Palmer W."/>
            <person name="Jacygrad E."/>
            <person name="Sagayaradj S."/>
            <person name="Cavanaugh K."/>
            <person name="Han R."/>
            <person name="Bertier L."/>
            <person name="Beede B."/>
            <person name="Kafkas S."/>
            <person name="Golino D."/>
            <person name="Preece J."/>
            <person name="Michelmore R."/>
        </authorList>
    </citation>
    <scope>NUCLEOTIDE SEQUENCE [LARGE SCALE GENOMIC DNA]</scope>
</reference>
<evidence type="ECO:0000313" key="2">
    <source>
        <dbReference type="Proteomes" id="UP001163603"/>
    </source>
</evidence>